<dbReference type="Pfam" id="PF12008">
    <property type="entry name" value="EcoR124_C"/>
    <property type="match status" value="1"/>
</dbReference>
<dbReference type="KEGG" id="fso:Fsol_00530"/>
<evidence type="ECO:0000256" key="10">
    <source>
        <dbReference type="RuleBase" id="RU364115"/>
    </source>
</evidence>
<dbReference type="Pfam" id="PF22679">
    <property type="entry name" value="T1R_D3-like"/>
    <property type="match status" value="1"/>
</dbReference>
<dbReference type="Pfam" id="PF18766">
    <property type="entry name" value="SWI2_SNF2"/>
    <property type="match status" value="1"/>
</dbReference>
<dbReference type="Gene3D" id="1.20.58.2040">
    <property type="match status" value="1"/>
</dbReference>
<feature type="domain" description="Helicase ATP-binding" evidence="11">
    <location>
        <begin position="320"/>
        <end position="483"/>
    </location>
</feature>
<protein>
    <recommendedName>
        <fullName evidence="10">Type I restriction enzyme endonuclease subunit</fullName>
        <shortName evidence="10">R protein</shortName>
        <ecNumber evidence="10">3.1.21.3</ecNumber>
    </recommendedName>
</protein>
<evidence type="ECO:0000256" key="3">
    <source>
        <dbReference type="ARBA" id="ARBA00022722"/>
    </source>
</evidence>
<accession>A0A2U8BSK3</accession>
<evidence type="ECO:0000256" key="4">
    <source>
        <dbReference type="ARBA" id="ARBA00022741"/>
    </source>
</evidence>
<dbReference type="RefSeq" id="WP_108673340.1">
    <property type="nucleotide sequence ID" value="NZ_CP025989.1"/>
</dbReference>
<dbReference type="OrthoDB" id="9758243at2"/>
<proteinExistence type="inferred from homology"/>
<dbReference type="EC" id="3.1.21.3" evidence="10"/>
<keyword evidence="6" id="KW-0255">Endonuclease</keyword>
<evidence type="ECO:0000313" key="13">
    <source>
        <dbReference type="Proteomes" id="UP000244519"/>
    </source>
</evidence>
<dbReference type="InterPro" id="IPR004473">
    <property type="entry name" value="Restrct_endonuc_typeI_HsdR"/>
</dbReference>
<evidence type="ECO:0000256" key="6">
    <source>
        <dbReference type="ARBA" id="ARBA00022759"/>
    </source>
</evidence>
<dbReference type="PANTHER" id="PTHR30195:SF16">
    <property type="entry name" value="TYPE I RESTRICTION ENZYME ENDONUCLEASE SUBUNIT"/>
    <property type="match status" value="1"/>
</dbReference>
<evidence type="ECO:0000256" key="8">
    <source>
        <dbReference type="ARBA" id="ARBA00022840"/>
    </source>
</evidence>
<dbReference type="Gene3D" id="3.40.50.300">
    <property type="entry name" value="P-loop containing nucleotide triphosphate hydrolases"/>
    <property type="match status" value="2"/>
</dbReference>
<dbReference type="GO" id="GO:0005524">
    <property type="term" value="F:ATP binding"/>
    <property type="evidence" value="ECO:0007669"/>
    <property type="project" value="UniProtKB-KW"/>
</dbReference>
<dbReference type="CDD" id="cd22332">
    <property type="entry name" value="HsdR_N"/>
    <property type="match status" value="1"/>
</dbReference>
<sequence>MIRANSVKETQKSTVIKEYTPSNDGKKYDSEAEIEAELIRILTEENGYEYLPSIKNNRALLDNLRERLSSLNKIKFTDNEWEHYRNEYLTKKNSGVKEKTKNVQEDYVYSMKRDDGSTKNIYILNKSDKNGNLGENVMQVISQYKAGGEHKDQCEAGGEHKNRYDVTILVNGLPLVHIELKSYAASFYDAFAQIERYQRESFGSDDGLFEYVQIFVISNGAETKYYANNTPEKTKYSKDNVGFHEVTNWWTDAQNTRIAKLTDFARTFLSRHSLFSILTRYCLIRKDYSKNKELLCVLRPYQIAAIECILEKIRTSTESNQLGCREANGYIWHATGSGKTITSFKVAKLASEIDGIDKVLFVVDRKDLDYQTTEEYNNIEKDAVNQTSNTKSLERHLSTSYEKKIIITTLQKLRIFISKNKKHDIFNKHVILIFDECHRSHFGKTHIEIVKNFKKYHIFGFTGTPIFQKNSSSSSISEFRTTEDIFGQKLHAYTILNAISDRSVLQFMVDYCSIDLKAKDDIEEKDIPGIDKESAYYSPNRIALITKYIISRFDQKTKRNKNLDIEEKRKNGFNSIFAVGSIYAAIKYYKQFKAAKTDLNIALIYSLKESNKSDEDLDEDLDANPHESSEMNSNDFLAVAIKEYNEIFKTDYSISTYDAYYQNLSKRMKDGQIDLLIVVDMFLTGFDARTVNTLWLDRKLQYHNLIQAFSRTNRISSAVKSYGQIVDFRSQRDNTEDAICLFSNEASTNTVLARKYEDYYSGWNEGGKHHEGYVDLVQQLKKRFPLQQSIENEEVKREFCEIFARILHSHNTLSFFDDFEKAEERLPDDIYQDYLGRYSNLCAEYKKNRNLEKEDISLDITAEMVFVNQIAYNIDNIFELLKKYQCYSDKEVLNEIRRKIEASPELHSKRELIESFIEQLKKNADAVIDKDIEQRWQKYVAQSQEKELNKIIEEEKLDPVKTKDYMQEAFATEEMRCTGTRMTDLWQKGVNNFERVGKKGTIFQRLSLFFEKYSNCDLRSSLYK</sequence>
<dbReference type="InterPro" id="IPR051268">
    <property type="entry name" value="Type-I_R_enzyme_R_subunit"/>
</dbReference>
<dbReference type="InterPro" id="IPR040980">
    <property type="entry name" value="SWI2_SNF2"/>
</dbReference>
<comment type="catalytic activity">
    <reaction evidence="1 10">
        <text>Endonucleolytic cleavage of DNA to give random double-stranded fragments with terminal 5'-phosphates, ATP is simultaneously hydrolyzed.</text>
        <dbReference type="EC" id="3.1.21.3"/>
    </reaction>
</comment>
<keyword evidence="4 10" id="KW-0547">Nucleotide-binding</keyword>
<dbReference type="InterPro" id="IPR027417">
    <property type="entry name" value="P-loop_NTPase"/>
</dbReference>
<dbReference type="REBASE" id="249872">
    <property type="entry name" value="FsoALG3ORF532P"/>
</dbReference>
<organism evidence="12 13">
    <name type="scientific">Candidatus Fokinia solitaria</name>
    <dbReference type="NCBI Taxonomy" id="1802984"/>
    <lineage>
        <taxon>Bacteria</taxon>
        <taxon>Pseudomonadati</taxon>
        <taxon>Pseudomonadota</taxon>
        <taxon>Alphaproteobacteria</taxon>
        <taxon>Rickettsiales</taxon>
        <taxon>Candidatus Midichloriaceae</taxon>
        <taxon>Candidatus Fokinia</taxon>
    </lineage>
</organism>
<dbReference type="SMART" id="SM00487">
    <property type="entry name" value="DEXDc"/>
    <property type="match status" value="1"/>
</dbReference>
<keyword evidence="3" id="KW-0540">Nuclease</keyword>
<keyword evidence="8 10" id="KW-0067">ATP-binding</keyword>
<keyword evidence="13" id="KW-1185">Reference proteome</keyword>
<keyword evidence="5 10" id="KW-0680">Restriction system</keyword>
<evidence type="ECO:0000256" key="9">
    <source>
        <dbReference type="ARBA" id="ARBA00023125"/>
    </source>
</evidence>
<dbReference type="EMBL" id="CP025989">
    <property type="protein sequence ID" value="AWD33322.1"/>
    <property type="molecule type" value="Genomic_DNA"/>
</dbReference>
<evidence type="ECO:0000256" key="2">
    <source>
        <dbReference type="ARBA" id="ARBA00008598"/>
    </source>
</evidence>
<evidence type="ECO:0000256" key="7">
    <source>
        <dbReference type="ARBA" id="ARBA00022801"/>
    </source>
</evidence>
<evidence type="ECO:0000259" key="11">
    <source>
        <dbReference type="PROSITE" id="PS51192"/>
    </source>
</evidence>
<dbReference type="NCBIfam" id="TIGR00348">
    <property type="entry name" value="hsdR"/>
    <property type="match status" value="1"/>
</dbReference>
<dbReference type="InterPro" id="IPR022625">
    <property type="entry name" value="TypeI_RM_Rsu_C"/>
</dbReference>
<dbReference type="AlphaFoldDB" id="A0A2U8BSK3"/>
<dbReference type="InterPro" id="IPR055180">
    <property type="entry name" value="HsdR_RecA-like_helicase_dom_2"/>
</dbReference>
<evidence type="ECO:0000256" key="1">
    <source>
        <dbReference type="ARBA" id="ARBA00000851"/>
    </source>
</evidence>
<keyword evidence="9 10" id="KW-0238">DNA-binding</keyword>
<comment type="similarity">
    <text evidence="2 10">Belongs to the HsdR family.</text>
</comment>
<dbReference type="InterPro" id="IPR007409">
    <property type="entry name" value="Restrct_endonuc_type1_HsdR_N"/>
</dbReference>
<dbReference type="PANTHER" id="PTHR30195">
    <property type="entry name" value="TYPE I SITE-SPECIFIC DEOXYRIBONUCLEASE PROTEIN SUBUNIT M AND R"/>
    <property type="match status" value="1"/>
</dbReference>
<dbReference type="PROSITE" id="PS51192">
    <property type="entry name" value="HELICASE_ATP_BIND_1"/>
    <property type="match status" value="1"/>
</dbReference>
<dbReference type="SUPFAM" id="SSF52540">
    <property type="entry name" value="P-loop containing nucleoside triphosphate hydrolases"/>
    <property type="match status" value="2"/>
</dbReference>
<dbReference type="GO" id="GO:0003677">
    <property type="term" value="F:DNA binding"/>
    <property type="evidence" value="ECO:0007669"/>
    <property type="project" value="UniProtKB-KW"/>
</dbReference>
<evidence type="ECO:0000313" key="12">
    <source>
        <dbReference type="EMBL" id="AWD33322.1"/>
    </source>
</evidence>
<evidence type="ECO:0000256" key="5">
    <source>
        <dbReference type="ARBA" id="ARBA00022747"/>
    </source>
</evidence>
<dbReference type="Proteomes" id="UP000244519">
    <property type="component" value="Chromosome"/>
</dbReference>
<keyword evidence="7 10" id="KW-0378">Hydrolase</keyword>
<name>A0A2U8BSK3_9RICK</name>
<comment type="subunit">
    <text evidence="10">The type I restriction/modification system is composed of three polypeptides R, M and S.</text>
</comment>
<dbReference type="Pfam" id="PF04313">
    <property type="entry name" value="HSDR_N"/>
    <property type="match status" value="1"/>
</dbReference>
<reference evidence="12 13" key="1">
    <citation type="journal article" date="2018" name="Genome Biol. Evol.">
        <title>The Genome Sequence of "Candidatus Fokinia solitaria": Insights on Reductive Evolution in Rickettsiales.</title>
        <authorList>
            <person name="Floriano A.M."/>
            <person name="Castelli M."/>
            <person name="Krenek S."/>
            <person name="Berendonk T.U."/>
            <person name="Bazzocchi C."/>
            <person name="Petroni G."/>
            <person name="Sassera D."/>
        </authorList>
    </citation>
    <scope>NUCLEOTIDE SEQUENCE [LARGE SCALE GENOMIC DNA]</scope>
    <source>
        <strain evidence="12">Rio ETE_ALG 3VII</strain>
    </source>
</reference>
<dbReference type="Gene3D" id="3.90.1570.50">
    <property type="match status" value="2"/>
</dbReference>
<comment type="function">
    <text evidence="10">Subunit R is required for both nuclease and ATPase activities, but not for modification.</text>
</comment>
<dbReference type="InterPro" id="IPR014001">
    <property type="entry name" value="Helicase_ATP-bd"/>
</dbReference>
<dbReference type="GO" id="GO:0009035">
    <property type="term" value="F:type I site-specific deoxyribonuclease activity"/>
    <property type="evidence" value="ECO:0007669"/>
    <property type="project" value="UniProtKB-EC"/>
</dbReference>
<dbReference type="GO" id="GO:0009307">
    <property type="term" value="P:DNA restriction-modification system"/>
    <property type="evidence" value="ECO:0007669"/>
    <property type="project" value="UniProtKB-KW"/>
</dbReference>
<gene>
    <name evidence="12" type="ORF">Fsol_00530</name>
</gene>
<dbReference type="CDD" id="cd18800">
    <property type="entry name" value="SF2_C_EcoR124I-like"/>
    <property type="match status" value="1"/>
</dbReference>